<gene>
    <name evidence="2" type="ORF">F2Q70_00006013</name>
</gene>
<proteinExistence type="predicted"/>
<comment type="caution">
    <text evidence="2">The sequence shown here is derived from an EMBL/GenBank/DDBJ whole genome shotgun (WGS) entry which is preliminary data.</text>
</comment>
<sequence>MVVTSLTTSWRVVAPATSSEDEDGGKEGGDGGVGERGGDGGKDEWFRKQSIVYAVRDYQPLKESSVACSATTTDGARSLTMRCGLITDVSFSEDRIMSSCVTPLVRKESSPVFFKYWYLRESARMGVKQALRSIDAFPIAE</sequence>
<dbReference type="AlphaFoldDB" id="A0A8S9IMF6"/>
<organism evidence="2">
    <name type="scientific">Brassica cretica</name>
    <name type="common">Mustard</name>
    <dbReference type="NCBI Taxonomy" id="69181"/>
    <lineage>
        <taxon>Eukaryota</taxon>
        <taxon>Viridiplantae</taxon>
        <taxon>Streptophyta</taxon>
        <taxon>Embryophyta</taxon>
        <taxon>Tracheophyta</taxon>
        <taxon>Spermatophyta</taxon>
        <taxon>Magnoliopsida</taxon>
        <taxon>eudicotyledons</taxon>
        <taxon>Gunneridae</taxon>
        <taxon>Pentapetalae</taxon>
        <taxon>rosids</taxon>
        <taxon>malvids</taxon>
        <taxon>Brassicales</taxon>
        <taxon>Brassicaceae</taxon>
        <taxon>Brassiceae</taxon>
        <taxon>Brassica</taxon>
    </lineage>
</organism>
<evidence type="ECO:0000313" key="2">
    <source>
        <dbReference type="EMBL" id="KAF2571049.1"/>
    </source>
</evidence>
<dbReference type="EMBL" id="QGKY02001015">
    <property type="protein sequence ID" value="KAF2571049.1"/>
    <property type="molecule type" value="Genomic_DNA"/>
</dbReference>
<feature type="region of interest" description="Disordered" evidence="1">
    <location>
        <begin position="13"/>
        <end position="43"/>
    </location>
</feature>
<reference evidence="2" key="1">
    <citation type="submission" date="2019-12" db="EMBL/GenBank/DDBJ databases">
        <title>Genome sequencing and annotation of Brassica cretica.</title>
        <authorList>
            <person name="Studholme D.J."/>
            <person name="Sarris P.F."/>
        </authorList>
    </citation>
    <scope>NUCLEOTIDE SEQUENCE</scope>
    <source>
        <strain evidence="2">PFS-102/07</strain>
        <tissue evidence="2">Leaf</tissue>
    </source>
</reference>
<evidence type="ECO:0000256" key="1">
    <source>
        <dbReference type="SAM" id="MobiDB-lite"/>
    </source>
</evidence>
<accession>A0A8S9IMF6</accession>
<protein>
    <submittedName>
        <fullName evidence="2">Uncharacterized protein</fullName>
    </submittedName>
</protein>
<name>A0A8S9IMF6_BRACR</name>